<dbReference type="Ensembl" id="ENSEBUT00000002655.1">
    <property type="protein sequence ID" value="ENSEBUP00000002304.1"/>
    <property type="gene ID" value="ENSEBUG00000001754.1"/>
</dbReference>
<dbReference type="PROSITE" id="PS50920">
    <property type="entry name" value="SOLCAR"/>
    <property type="match status" value="3"/>
</dbReference>
<sequence>MLYLFGGLAGCGACLVSNPLEVVKTRMQLQGELQSRKTHPVHYKNAFQALWVLLRTEGPRSLQAGLVPALSYQMVMNGVRLGTYSRVQAAGITDSAFGSAIAACASGLAGAMLASPFYLVKTQLQVQTSSSIAVGFQHNHVGMVSALTCIGRTEGLKGLWRGVEAAGLRVAVGSTAQLTTFTRCKELLAKQGTLWQTLIGCLLSSVALAICMTPFDVVSTRLYNQPTTSDGKGRLYSGVLDCLRRTALTEGPLALYKGIGPAYLRMGPHTVISLLLWDVFRGVLV</sequence>
<dbReference type="SUPFAM" id="SSF103506">
    <property type="entry name" value="Mitochondrial carrier"/>
    <property type="match status" value="1"/>
</dbReference>
<accession>A0A8C4N4Y2</accession>
<dbReference type="Pfam" id="PF00153">
    <property type="entry name" value="Mito_carr"/>
    <property type="match status" value="3"/>
</dbReference>
<evidence type="ECO:0000256" key="11">
    <source>
        <dbReference type="PROSITE-ProRule" id="PRU00282"/>
    </source>
</evidence>
<dbReference type="OMA" id="YMVKTQI"/>
<proteinExistence type="inferred from homology"/>
<evidence type="ECO:0000256" key="10">
    <source>
        <dbReference type="ARBA" id="ARBA00040911"/>
    </source>
</evidence>
<evidence type="ECO:0000256" key="2">
    <source>
        <dbReference type="ARBA" id="ARBA00006375"/>
    </source>
</evidence>
<keyword evidence="6" id="KW-0999">Mitochondrion inner membrane</keyword>
<dbReference type="InterPro" id="IPR051508">
    <property type="entry name" value="Mito_Carrier_Antiporter"/>
</dbReference>
<keyword evidence="14" id="KW-1185">Reference proteome</keyword>
<feature type="repeat" description="Solcar" evidence="11">
    <location>
        <begin position="195"/>
        <end position="283"/>
    </location>
</feature>
<reference evidence="13" key="2">
    <citation type="submission" date="2025-09" db="UniProtKB">
        <authorList>
            <consortium name="Ensembl"/>
        </authorList>
    </citation>
    <scope>IDENTIFICATION</scope>
</reference>
<reference evidence="13" key="1">
    <citation type="submission" date="2025-08" db="UniProtKB">
        <authorList>
            <consortium name="Ensembl"/>
        </authorList>
    </citation>
    <scope>IDENTIFICATION</scope>
</reference>
<keyword evidence="7" id="KW-1133">Transmembrane helix</keyword>
<dbReference type="PANTHER" id="PTHR45928:SF3">
    <property type="entry name" value="SOLUTE CARRIER FAMILY 25 MEMBER 34"/>
    <property type="match status" value="1"/>
</dbReference>
<keyword evidence="8" id="KW-0496">Mitochondrion</keyword>
<keyword evidence="3 12" id="KW-0813">Transport</keyword>
<comment type="subcellular location">
    <subcellularLocation>
        <location evidence="1">Mitochondrion inner membrane</location>
        <topology evidence="1">Multi-pass membrane protein</topology>
    </subcellularLocation>
</comment>
<dbReference type="InterPro" id="IPR018108">
    <property type="entry name" value="MCP_transmembrane"/>
</dbReference>
<dbReference type="InterPro" id="IPR023395">
    <property type="entry name" value="MCP_dom_sf"/>
</dbReference>
<evidence type="ECO:0000256" key="9">
    <source>
        <dbReference type="ARBA" id="ARBA00023136"/>
    </source>
</evidence>
<name>A0A8C4N4Y2_EPTBU</name>
<evidence type="ECO:0000256" key="6">
    <source>
        <dbReference type="ARBA" id="ARBA00022792"/>
    </source>
</evidence>
<feature type="repeat" description="Solcar" evidence="11">
    <location>
        <begin position="94"/>
        <end position="187"/>
    </location>
</feature>
<dbReference type="AlphaFoldDB" id="A0A8C4N4Y2"/>
<dbReference type="GO" id="GO:0005743">
    <property type="term" value="C:mitochondrial inner membrane"/>
    <property type="evidence" value="ECO:0007669"/>
    <property type="project" value="UniProtKB-SubCell"/>
</dbReference>
<feature type="repeat" description="Solcar" evidence="11">
    <location>
        <begin position="1"/>
        <end position="90"/>
    </location>
</feature>
<comment type="similarity">
    <text evidence="2 12">Belongs to the mitochondrial carrier (TC 2.A.29) family.</text>
</comment>
<evidence type="ECO:0000313" key="13">
    <source>
        <dbReference type="Ensembl" id="ENSEBUP00000002304.1"/>
    </source>
</evidence>
<dbReference type="GeneTree" id="ENSGT00940000160771"/>
<evidence type="ECO:0000256" key="8">
    <source>
        <dbReference type="ARBA" id="ARBA00023128"/>
    </source>
</evidence>
<evidence type="ECO:0000256" key="1">
    <source>
        <dbReference type="ARBA" id="ARBA00004448"/>
    </source>
</evidence>
<dbReference type="PANTHER" id="PTHR45928">
    <property type="entry name" value="RE38146P"/>
    <property type="match status" value="1"/>
</dbReference>
<dbReference type="Gene3D" id="1.50.40.10">
    <property type="entry name" value="Mitochondrial carrier domain"/>
    <property type="match status" value="1"/>
</dbReference>
<evidence type="ECO:0000256" key="12">
    <source>
        <dbReference type="RuleBase" id="RU000488"/>
    </source>
</evidence>
<protein>
    <recommendedName>
        <fullName evidence="10">Solute carrier family 25 member 34</fullName>
    </recommendedName>
</protein>
<organism evidence="13 14">
    <name type="scientific">Eptatretus burgeri</name>
    <name type="common">Inshore hagfish</name>
    <dbReference type="NCBI Taxonomy" id="7764"/>
    <lineage>
        <taxon>Eukaryota</taxon>
        <taxon>Metazoa</taxon>
        <taxon>Chordata</taxon>
        <taxon>Craniata</taxon>
        <taxon>Vertebrata</taxon>
        <taxon>Cyclostomata</taxon>
        <taxon>Myxini</taxon>
        <taxon>Myxiniformes</taxon>
        <taxon>Myxinidae</taxon>
        <taxon>Eptatretinae</taxon>
        <taxon>Eptatretus</taxon>
    </lineage>
</organism>
<evidence type="ECO:0000256" key="5">
    <source>
        <dbReference type="ARBA" id="ARBA00022737"/>
    </source>
</evidence>
<evidence type="ECO:0000313" key="14">
    <source>
        <dbReference type="Proteomes" id="UP000694388"/>
    </source>
</evidence>
<keyword evidence="5" id="KW-0677">Repeat</keyword>
<evidence type="ECO:0000256" key="7">
    <source>
        <dbReference type="ARBA" id="ARBA00022989"/>
    </source>
</evidence>
<evidence type="ECO:0000256" key="3">
    <source>
        <dbReference type="ARBA" id="ARBA00022448"/>
    </source>
</evidence>
<keyword evidence="9 11" id="KW-0472">Membrane</keyword>
<dbReference type="Proteomes" id="UP000694388">
    <property type="component" value="Unplaced"/>
</dbReference>
<evidence type="ECO:0000256" key="4">
    <source>
        <dbReference type="ARBA" id="ARBA00022692"/>
    </source>
</evidence>
<keyword evidence="4 11" id="KW-0812">Transmembrane</keyword>